<dbReference type="Gene3D" id="2.40.50.140">
    <property type="entry name" value="Nucleic acid-binding proteins"/>
    <property type="match status" value="2"/>
</dbReference>
<proteinExistence type="inferred from homology"/>
<dbReference type="InterPro" id="IPR032042">
    <property type="entry name" value="POT1PC"/>
</dbReference>
<evidence type="ECO:0000256" key="1">
    <source>
        <dbReference type="ARBA" id="ARBA00004123"/>
    </source>
</evidence>
<name>A0A915PXN6_9BILA</name>
<keyword evidence="4" id="KW-0158">Chromosome</keyword>
<evidence type="ECO:0000256" key="4">
    <source>
        <dbReference type="ARBA" id="ARBA00022454"/>
    </source>
</evidence>
<dbReference type="Pfam" id="PF16686">
    <property type="entry name" value="POT1PC"/>
    <property type="match status" value="1"/>
</dbReference>
<keyword evidence="9" id="KW-1185">Reference proteome</keyword>
<evidence type="ECO:0000256" key="5">
    <source>
        <dbReference type="ARBA" id="ARBA00022895"/>
    </source>
</evidence>
<keyword evidence="7" id="KW-0539">Nucleus</keyword>
<dbReference type="GO" id="GO:0005634">
    <property type="term" value="C:nucleus"/>
    <property type="evidence" value="ECO:0007669"/>
    <property type="project" value="UniProtKB-SubCell"/>
</dbReference>
<evidence type="ECO:0000313" key="10">
    <source>
        <dbReference type="WBParaSite" id="sdigi.contig569.g9040.t1"/>
    </source>
</evidence>
<dbReference type="Proteomes" id="UP000887581">
    <property type="component" value="Unplaced"/>
</dbReference>
<evidence type="ECO:0000259" key="8">
    <source>
        <dbReference type="Pfam" id="PF16686"/>
    </source>
</evidence>
<dbReference type="SUPFAM" id="SSF50249">
    <property type="entry name" value="Nucleic acid-binding proteins"/>
    <property type="match status" value="1"/>
</dbReference>
<organism evidence="9 10">
    <name type="scientific">Setaria digitata</name>
    <dbReference type="NCBI Taxonomy" id="48799"/>
    <lineage>
        <taxon>Eukaryota</taxon>
        <taxon>Metazoa</taxon>
        <taxon>Ecdysozoa</taxon>
        <taxon>Nematoda</taxon>
        <taxon>Chromadorea</taxon>
        <taxon>Rhabditida</taxon>
        <taxon>Spirurina</taxon>
        <taxon>Spiruromorpha</taxon>
        <taxon>Filarioidea</taxon>
        <taxon>Setariidae</taxon>
        <taxon>Setaria</taxon>
    </lineage>
</organism>
<evidence type="ECO:0000256" key="6">
    <source>
        <dbReference type="ARBA" id="ARBA00023125"/>
    </source>
</evidence>
<evidence type="ECO:0000256" key="2">
    <source>
        <dbReference type="ARBA" id="ARBA00004574"/>
    </source>
</evidence>
<feature type="domain" description="Protection of telomeres protein 1 ssDNA-binding" evidence="8">
    <location>
        <begin position="175"/>
        <end position="315"/>
    </location>
</feature>
<keyword evidence="5" id="KW-0779">Telomere</keyword>
<dbReference type="GO" id="GO:0000781">
    <property type="term" value="C:chromosome, telomeric region"/>
    <property type="evidence" value="ECO:0007669"/>
    <property type="project" value="UniProtKB-SubCell"/>
</dbReference>
<comment type="similarity">
    <text evidence="3">Belongs to the telombin family.</text>
</comment>
<comment type="subcellular location">
    <subcellularLocation>
        <location evidence="2">Chromosome</location>
        <location evidence="2">Telomere</location>
    </subcellularLocation>
    <subcellularLocation>
        <location evidence="1">Nucleus</location>
    </subcellularLocation>
</comment>
<accession>A0A915PXN6</accession>
<dbReference type="InterPro" id="IPR012340">
    <property type="entry name" value="NA-bd_OB-fold"/>
</dbReference>
<evidence type="ECO:0000256" key="7">
    <source>
        <dbReference type="ARBA" id="ARBA00023242"/>
    </source>
</evidence>
<dbReference type="WBParaSite" id="sdigi.contig569.g9040.t1">
    <property type="protein sequence ID" value="sdigi.contig569.g9040.t1"/>
    <property type="gene ID" value="sdigi.contig569.g9040"/>
</dbReference>
<dbReference type="AlphaFoldDB" id="A0A915PXN6"/>
<sequence>MLLIPVGISVIRSKAKLQINVFAKIAEVKNIRSVDVSESVKLVTVIYLRDSSVDSFTRCIIYSELTDIFAGRIKIGHIIQLNQIHVRTNAGRPPSLFGKLDASGFGVKLISDKLDSGFNIDFQSSSDHNVPENCEEMIAALRIYSNNMYVVLSATNSAFENSLQFNNRCETVCRLNQLMRFQYHNIVVQVLSYVEALSVFISDRGNVVLRCWDTTDPPSSAFFFMNENISETIFIDEEMVSLAWEHLCDIVFYNEHGDYLKKNVKPGDILLLVNVHYYMSQNGSMLTVHEGGKRYNRGITILEDSSSHKAKLLNDVKAFVTSRTAWMQKVSDISLKSEVSATEEYKTSVTLSVCGDSDVIKQPATAVSIISMKDNASVNYVESKTPLMTKRSAIAAVFAVHLTVAKGKFVHDGEARIPPNLRQHQIKALQLGWIATYIIKKWISERNLLSLSSSPLSFQRSYVLAKAGTKFLIMSVLTHLRKENKDILRNFAKMVLFQKSLTLQHYLLLYLKGTYENTIRSNMIANFTRRKKMCERYNCSNDEERVIARKVSWELIKWIIPGTSLNLSNWSTSLSCNFIAPMFALICSKCGLWRTTSAEIFEMYGLCPICFQKGEYWQLRLQCYFVFNDLKSTKAFFLINVPNNAVSAALKWKNGLEIKEKQKIFNSIQEIFSKYSFAFTKLKVRKVCGTAAFFEVEKLVFADRLREGLIVPLSNCDDHAL</sequence>
<evidence type="ECO:0000256" key="3">
    <source>
        <dbReference type="ARBA" id="ARBA00008442"/>
    </source>
</evidence>
<dbReference type="GO" id="GO:0043047">
    <property type="term" value="F:single-stranded telomeric DNA binding"/>
    <property type="evidence" value="ECO:0007669"/>
    <property type="project" value="InterPro"/>
</dbReference>
<protein>
    <submittedName>
        <fullName evidence="10">Protection of telomeres protein 1 ssDNA-binding domain-containing protein</fullName>
    </submittedName>
</protein>
<reference evidence="10" key="1">
    <citation type="submission" date="2022-11" db="UniProtKB">
        <authorList>
            <consortium name="WormBaseParasite"/>
        </authorList>
    </citation>
    <scope>IDENTIFICATION</scope>
</reference>
<keyword evidence="6" id="KW-0238">DNA-binding</keyword>
<evidence type="ECO:0000313" key="9">
    <source>
        <dbReference type="Proteomes" id="UP000887581"/>
    </source>
</evidence>